<organism evidence="7 8">
    <name type="scientific">Bacillus aerolatus</name>
    <dbReference type="NCBI Taxonomy" id="2653354"/>
    <lineage>
        <taxon>Bacteria</taxon>
        <taxon>Bacillati</taxon>
        <taxon>Bacillota</taxon>
        <taxon>Bacilli</taxon>
        <taxon>Bacillales</taxon>
        <taxon>Bacillaceae</taxon>
        <taxon>Bacillus</taxon>
    </lineage>
</organism>
<keyword evidence="3 6" id="KW-0812">Transmembrane</keyword>
<feature type="transmembrane region" description="Helical" evidence="6">
    <location>
        <begin position="69"/>
        <end position="92"/>
    </location>
</feature>
<dbReference type="InterPro" id="IPR001123">
    <property type="entry name" value="LeuE-type"/>
</dbReference>
<dbReference type="RefSeq" id="WP_152149544.1">
    <property type="nucleotide sequence ID" value="NZ_WEIO01000001.1"/>
</dbReference>
<keyword evidence="4 6" id="KW-1133">Transmembrane helix</keyword>
<feature type="transmembrane region" description="Helical" evidence="6">
    <location>
        <begin position="37"/>
        <end position="63"/>
    </location>
</feature>
<sequence length="209" mass="23139">MINVITFVIMSFFLVILPGPDNVILTRNTLKEGSKGGLQTILGICLALLVHTFIAVVGLSAIIASSAYLFSIFKFVGAAYLIYLGIMAFLSVRKDKINMNTLNKDHKATNENLFRQGFLTDLLNPKVAVFFLTFLPQFVEPNINSFFPLLMLGLIYVGLTFLYSLFFILLIDQISGFMQKHSTQKIIQGVSGAVLVGFGLKLAFEKNPT</sequence>
<evidence type="ECO:0000256" key="2">
    <source>
        <dbReference type="ARBA" id="ARBA00022475"/>
    </source>
</evidence>
<name>A0A6I1FJY8_9BACI</name>
<dbReference type="Proteomes" id="UP000429595">
    <property type="component" value="Unassembled WGS sequence"/>
</dbReference>
<evidence type="ECO:0000256" key="1">
    <source>
        <dbReference type="ARBA" id="ARBA00004651"/>
    </source>
</evidence>
<reference evidence="7 8" key="1">
    <citation type="submission" date="2019-10" db="EMBL/GenBank/DDBJ databases">
        <title>Bacillus aerolatum sp. nov., isolated from bioaerosol of sport playgrounds.</title>
        <authorList>
            <person name="Chen P."/>
            <person name="Zhang G."/>
        </authorList>
    </citation>
    <scope>NUCLEOTIDE SEQUENCE [LARGE SCALE GENOMIC DNA]</scope>
    <source>
        <strain evidence="7 8">CX253</strain>
    </source>
</reference>
<keyword evidence="2" id="KW-1003">Cell membrane</keyword>
<evidence type="ECO:0000256" key="4">
    <source>
        <dbReference type="ARBA" id="ARBA00022989"/>
    </source>
</evidence>
<comment type="subcellular location">
    <subcellularLocation>
        <location evidence="1">Cell membrane</location>
        <topology evidence="1">Multi-pass membrane protein</topology>
    </subcellularLocation>
</comment>
<evidence type="ECO:0000256" key="6">
    <source>
        <dbReference type="SAM" id="Phobius"/>
    </source>
</evidence>
<dbReference type="AlphaFoldDB" id="A0A6I1FJY8"/>
<dbReference type="PANTHER" id="PTHR30086">
    <property type="entry name" value="ARGININE EXPORTER PROTEIN ARGO"/>
    <property type="match status" value="1"/>
</dbReference>
<keyword evidence="5 6" id="KW-0472">Membrane</keyword>
<feature type="transmembrane region" description="Helical" evidence="6">
    <location>
        <begin position="146"/>
        <end position="174"/>
    </location>
</feature>
<dbReference type="GO" id="GO:0005886">
    <property type="term" value="C:plasma membrane"/>
    <property type="evidence" value="ECO:0007669"/>
    <property type="project" value="UniProtKB-SubCell"/>
</dbReference>
<evidence type="ECO:0000256" key="5">
    <source>
        <dbReference type="ARBA" id="ARBA00023136"/>
    </source>
</evidence>
<gene>
    <name evidence="7" type="ORF">F9802_02470</name>
</gene>
<comment type="caution">
    <text evidence="7">The sequence shown here is derived from an EMBL/GenBank/DDBJ whole genome shotgun (WGS) entry which is preliminary data.</text>
</comment>
<evidence type="ECO:0000256" key="3">
    <source>
        <dbReference type="ARBA" id="ARBA00022692"/>
    </source>
</evidence>
<feature type="transmembrane region" description="Helical" evidence="6">
    <location>
        <begin position="113"/>
        <end position="134"/>
    </location>
</feature>
<evidence type="ECO:0000313" key="7">
    <source>
        <dbReference type="EMBL" id="KAB7709018.1"/>
    </source>
</evidence>
<proteinExistence type="predicted"/>
<feature type="transmembrane region" description="Helical" evidence="6">
    <location>
        <begin position="6"/>
        <end position="25"/>
    </location>
</feature>
<dbReference type="GO" id="GO:0015171">
    <property type="term" value="F:amino acid transmembrane transporter activity"/>
    <property type="evidence" value="ECO:0007669"/>
    <property type="project" value="TreeGrafter"/>
</dbReference>
<dbReference type="PANTHER" id="PTHR30086:SF20">
    <property type="entry name" value="ARGININE EXPORTER PROTEIN ARGO-RELATED"/>
    <property type="match status" value="1"/>
</dbReference>
<evidence type="ECO:0000313" key="8">
    <source>
        <dbReference type="Proteomes" id="UP000429595"/>
    </source>
</evidence>
<accession>A0A6I1FJY8</accession>
<dbReference type="EMBL" id="WEIO01000001">
    <property type="protein sequence ID" value="KAB7709018.1"/>
    <property type="molecule type" value="Genomic_DNA"/>
</dbReference>
<protein>
    <submittedName>
        <fullName evidence="7">LysE family translocator</fullName>
    </submittedName>
</protein>
<dbReference type="PIRSF" id="PIRSF006324">
    <property type="entry name" value="LeuE"/>
    <property type="match status" value="1"/>
</dbReference>
<dbReference type="Pfam" id="PF01810">
    <property type="entry name" value="LysE"/>
    <property type="match status" value="1"/>
</dbReference>
<keyword evidence="8" id="KW-1185">Reference proteome</keyword>